<evidence type="ECO:0000313" key="2">
    <source>
        <dbReference type="EMBL" id="TGJ80110.1"/>
    </source>
</evidence>
<proteinExistence type="predicted"/>
<feature type="region of interest" description="Disordered" evidence="1">
    <location>
        <begin position="1"/>
        <end position="23"/>
    </location>
</feature>
<keyword evidence="3" id="KW-1185">Reference proteome</keyword>
<accession>A0A4Z0YMB1</accession>
<dbReference type="STRING" id="37992.A0A4Z0YMB1"/>
<gene>
    <name evidence="2" type="ORF">E0Z10_g8653</name>
</gene>
<reference evidence="2 3" key="1">
    <citation type="submission" date="2019-03" db="EMBL/GenBank/DDBJ databases">
        <title>Draft genome sequence of Xylaria hypoxylon DSM 108379, a ubiquitous saprotrophic-parasitic fungi on hardwood.</title>
        <authorList>
            <person name="Buettner E."/>
            <person name="Leonhardt S."/>
            <person name="Gebauer A.M."/>
            <person name="Liers C."/>
            <person name="Hofrichter M."/>
            <person name="Kellner H."/>
        </authorList>
    </citation>
    <scope>NUCLEOTIDE SEQUENCE [LARGE SCALE GENOMIC DNA]</scope>
    <source>
        <strain evidence="2 3">DSM 108379</strain>
    </source>
</reference>
<feature type="region of interest" description="Disordered" evidence="1">
    <location>
        <begin position="127"/>
        <end position="165"/>
    </location>
</feature>
<evidence type="ECO:0000256" key="1">
    <source>
        <dbReference type="SAM" id="MobiDB-lite"/>
    </source>
</evidence>
<feature type="compositionally biased region" description="Basic and acidic residues" evidence="1">
    <location>
        <begin position="127"/>
        <end position="147"/>
    </location>
</feature>
<comment type="caution">
    <text evidence="2">The sequence shown here is derived from an EMBL/GenBank/DDBJ whole genome shotgun (WGS) entry which is preliminary data.</text>
</comment>
<name>A0A4Z0YMB1_9PEZI</name>
<protein>
    <submittedName>
        <fullName evidence="2">Uncharacterized protein</fullName>
    </submittedName>
</protein>
<dbReference type="Proteomes" id="UP000297716">
    <property type="component" value="Unassembled WGS sequence"/>
</dbReference>
<dbReference type="EMBL" id="SKBN01000241">
    <property type="protein sequence ID" value="TGJ80110.1"/>
    <property type="molecule type" value="Genomic_DNA"/>
</dbReference>
<dbReference type="OrthoDB" id="4900256at2759"/>
<evidence type="ECO:0000313" key="3">
    <source>
        <dbReference type="Proteomes" id="UP000297716"/>
    </source>
</evidence>
<organism evidence="2 3">
    <name type="scientific">Xylaria hypoxylon</name>
    <dbReference type="NCBI Taxonomy" id="37992"/>
    <lineage>
        <taxon>Eukaryota</taxon>
        <taxon>Fungi</taxon>
        <taxon>Dikarya</taxon>
        <taxon>Ascomycota</taxon>
        <taxon>Pezizomycotina</taxon>
        <taxon>Sordariomycetes</taxon>
        <taxon>Xylariomycetidae</taxon>
        <taxon>Xylariales</taxon>
        <taxon>Xylariaceae</taxon>
        <taxon>Xylaria</taxon>
    </lineage>
</organism>
<dbReference type="AlphaFoldDB" id="A0A4Z0YMB1"/>
<sequence>MTTQNVPDQDGPEDIPALTSMAPSIFVPTNRDFTKTPPPLSDDPISCVETTIKELDWHAQRVEENMIAMLAREAELVRRTGHMERAQYDLNNRPSKHQQRMVDHDLLLEELILREDEDAVLNMLRDAQNRDNEDAGSSREGPRERWPHYRSHSPPLPPPRRRSSWAASEYADLNTLRRERMFRLDVDASRETPRSAALAHVFNLIKWGWDDQIEGHRAFVKKEKEERRAKVHRQMKENPLPPATTPVGPAAPMPPIFARAAPRRLSGNSVDFDAMDIDL</sequence>